<feature type="region of interest" description="Disordered" evidence="1">
    <location>
        <begin position="1"/>
        <end position="23"/>
    </location>
</feature>
<proteinExistence type="predicted"/>
<evidence type="ECO:0000256" key="1">
    <source>
        <dbReference type="SAM" id="MobiDB-lite"/>
    </source>
</evidence>
<evidence type="ECO:0000313" key="2">
    <source>
        <dbReference type="EMBL" id="CAF5202651.1"/>
    </source>
</evidence>
<dbReference type="EMBL" id="CAJOBI010333783">
    <property type="protein sequence ID" value="CAF5202651.1"/>
    <property type="molecule type" value="Genomic_DNA"/>
</dbReference>
<sequence length="23" mass="2667">MENPIDENDLHLTNRTRGLNADQ</sequence>
<name>A0A8S3INP5_9BILA</name>
<comment type="caution">
    <text evidence="2">The sequence shown here is derived from an EMBL/GenBank/DDBJ whole genome shotgun (WGS) entry which is preliminary data.</text>
</comment>
<gene>
    <name evidence="2" type="ORF">SMN809_LOCUS75982</name>
</gene>
<dbReference type="Proteomes" id="UP000676336">
    <property type="component" value="Unassembled WGS sequence"/>
</dbReference>
<accession>A0A8S3INP5</accession>
<reference evidence="2" key="1">
    <citation type="submission" date="2021-02" db="EMBL/GenBank/DDBJ databases">
        <authorList>
            <person name="Nowell W R."/>
        </authorList>
    </citation>
    <scope>NUCLEOTIDE SEQUENCE</scope>
</reference>
<organism evidence="2 3">
    <name type="scientific">Rotaria magnacalcarata</name>
    <dbReference type="NCBI Taxonomy" id="392030"/>
    <lineage>
        <taxon>Eukaryota</taxon>
        <taxon>Metazoa</taxon>
        <taxon>Spiralia</taxon>
        <taxon>Gnathifera</taxon>
        <taxon>Rotifera</taxon>
        <taxon>Eurotatoria</taxon>
        <taxon>Bdelloidea</taxon>
        <taxon>Philodinida</taxon>
        <taxon>Philodinidae</taxon>
        <taxon>Rotaria</taxon>
    </lineage>
</organism>
<feature type="non-terminal residue" evidence="2">
    <location>
        <position position="1"/>
    </location>
</feature>
<dbReference type="AlphaFoldDB" id="A0A8S3INP5"/>
<feature type="compositionally biased region" description="Polar residues" evidence="1">
    <location>
        <begin position="11"/>
        <end position="23"/>
    </location>
</feature>
<evidence type="ECO:0000313" key="3">
    <source>
        <dbReference type="Proteomes" id="UP000676336"/>
    </source>
</evidence>
<protein>
    <submittedName>
        <fullName evidence="2">Uncharacterized protein</fullName>
    </submittedName>
</protein>